<name>A0ACC2Q1H3_9NEOP</name>
<dbReference type="EMBL" id="CM056807">
    <property type="protein sequence ID" value="KAJ8705781.1"/>
    <property type="molecule type" value="Genomic_DNA"/>
</dbReference>
<sequence>MPSRTNASKTYQKRPGTFDIRGKLYETKLLSLIYFRAIHDKNVEEIYLASNVDKVGCFDDICLRAKLKGIDKPMTVFIQAKHRENSNSVLTINKSDLVKYFKSYLEIKSKFKPNNDDVLFDGKFDETECLFVIYTTAKGDKKPKKYEGNLADHLNTLIGTGEPGSQPPHDEQHVQLLCTIVVEEQMKALARLMAKCIFGELNDNQMFMLMKNELLIQYHVILAQEVFDVSDIQPGGHRNASFRDDFFDINKNFLQLFKDELCTEILKRKHRDNPIHSSHLLESPEIYNGVRSRFIYKNGKFVLRDQNAIYYYGIPFEMDDFQENIRRADELEIKEYFKQLSRAQSTAGHAVNLKSDFSTLLFKVPASFGNKDMTIKGTDMKVERKINNLTANITKLIEQANPSNIITIDHSLGKGFLQLSGGIASAVGNLLVSDESSNLLKFNENYNSLGNLAKKLYYKLKEKYDLAKYKFDVKTKLFPKLSIAIDEYTRKVVSDFLNTLVFYTSQCDERNVEETLKNEININQNDEVRHEQISSDAKFIYLMFHDEIQKWSMEGKGIYLEKEGTLYKNAVKLYIERPAKCGWGLLGAGLRTASNG</sequence>
<reference evidence="1" key="1">
    <citation type="submission" date="2023-03" db="EMBL/GenBank/DDBJ databases">
        <title>Chromosome-level genomes of two armyworms, Mythimna separata and Mythimna loreyi, provide insights into the biosynthesis and reception of sex pheromones.</title>
        <authorList>
            <person name="Zhao H."/>
        </authorList>
    </citation>
    <scope>NUCLEOTIDE SEQUENCE</scope>
    <source>
        <strain evidence="1">BeijingLab</strain>
    </source>
</reference>
<accession>A0ACC2Q1H3</accession>
<dbReference type="Proteomes" id="UP001231649">
    <property type="component" value="Chromosome 31"/>
</dbReference>
<proteinExistence type="predicted"/>
<evidence type="ECO:0000313" key="1">
    <source>
        <dbReference type="EMBL" id="KAJ8705781.1"/>
    </source>
</evidence>
<evidence type="ECO:0000313" key="2">
    <source>
        <dbReference type="Proteomes" id="UP001231649"/>
    </source>
</evidence>
<protein>
    <submittedName>
        <fullName evidence="1">Uncharacterized protein</fullName>
    </submittedName>
</protein>
<keyword evidence="2" id="KW-1185">Reference proteome</keyword>
<comment type="caution">
    <text evidence="1">The sequence shown here is derived from an EMBL/GenBank/DDBJ whole genome shotgun (WGS) entry which is preliminary data.</text>
</comment>
<gene>
    <name evidence="1" type="ORF">PYW08_012827</name>
</gene>
<organism evidence="1 2">
    <name type="scientific">Mythimna loreyi</name>
    <dbReference type="NCBI Taxonomy" id="667449"/>
    <lineage>
        <taxon>Eukaryota</taxon>
        <taxon>Metazoa</taxon>
        <taxon>Ecdysozoa</taxon>
        <taxon>Arthropoda</taxon>
        <taxon>Hexapoda</taxon>
        <taxon>Insecta</taxon>
        <taxon>Pterygota</taxon>
        <taxon>Neoptera</taxon>
        <taxon>Endopterygota</taxon>
        <taxon>Lepidoptera</taxon>
        <taxon>Glossata</taxon>
        <taxon>Ditrysia</taxon>
        <taxon>Noctuoidea</taxon>
        <taxon>Noctuidae</taxon>
        <taxon>Noctuinae</taxon>
        <taxon>Hadenini</taxon>
        <taxon>Mythimna</taxon>
    </lineage>
</organism>